<evidence type="ECO:0000259" key="4">
    <source>
        <dbReference type="Pfam" id="PF24883"/>
    </source>
</evidence>
<dbReference type="Pfam" id="PF13637">
    <property type="entry name" value="Ank_4"/>
    <property type="match status" value="1"/>
</dbReference>
<dbReference type="InterPro" id="IPR035994">
    <property type="entry name" value="Nucleoside_phosphorylase_sf"/>
</dbReference>
<dbReference type="Proteomes" id="UP000053573">
    <property type="component" value="Unassembled WGS sequence"/>
</dbReference>
<dbReference type="InterPro" id="IPR027417">
    <property type="entry name" value="P-loop_NTPase"/>
</dbReference>
<feature type="repeat" description="ANK" evidence="2">
    <location>
        <begin position="944"/>
        <end position="973"/>
    </location>
</feature>
<feature type="repeat" description="ANK" evidence="2">
    <location>
        <begin position="908"/>
        <end position="940"/>
    </location>
</feature>
<keyword evidence="2" id="KW-0040">ANK repeat</keyword>
<keyword evidence="1" id="KW-0677">Repeat</keyword>
<evidence type="ECO:0000256" key="2">
    <source>
        <dbReference type="PROSITE-ProRule" id="PRU00023"/>
    </source>
</evidence>
<dbReference type="PRINTS" id="PR01415">
    <property type="entry name" value="ANKYRIN"/>
</dbReference>
<dbReference type="InterPro" id="IPR054471">
    <property type="entry name" value="GPIID_WHD"/>
</dbReference>
<dbReference type="InterPro" id="IPR053137">
    <property type="entry name" value="NLR-like"/>
</dbReference>
<dbReference type="STRING" id="2060906.A0A0H1BX88"/>
<evidence type="ECO:0000313" key="6">
    <source>
        <dbReference type="Proteomes" id="UP000053573"/>
    </source>
</evidence>
<reference evidence="6" key="1">
    <citation type="journal article" date="2015" name="PLoS Genet.">
        <title>The dynamic genome and transcriptome of the human fungal pathogen Blastomyces and close relative Emmonsia.</title>
        <authorList>
            <person name="Munoz J.F."/>
            <person name="Gauthier G.M."/>
            <person name="Desjardins C.A."/>
            <person name="Gallo J.E."/>
            <person name="Holder J."/>
            <person name="Sullivan T.D."/>
            <person name="Marty A.J."/>
            <person name="Carmen J.C."/>
            <person name="Chen Z."/>
            <person name="Ding L."/>
            <person name="Gujja S."/>
            <person name="Magrini V."/>
            <person name="Misas E."/>
            <person name="Mitreva M."/>
            <person name="Priest M."/>
            <person name="Saif S."/>
            <person name="Whiston E.A."/>
            <person name="Young S."/>
            <person name="Zeng Q."/>
            <person name="Goldman W.E."/>
            <person name="Mardis E.R."/>
            <person name="Taylor J.W."/>
            <person name="McEwen J.G."/>
            <person name="Clay O.K."/>
            <person name="Klein B.S."/>
            <person name="Cuomo C.A."/>
        </authorList>
    </citation>
    <scope>NUCLEOTIDE SEQUENCE [LARGE SCALE GENOMIC DNA]</scope>
    <source>
        <strain evidence="6">UAMH 139</strain>
    </source>
</reference>
<sequence length="1142" mass="126494">MSDPKNYTVGWICAISTEYVAAQAFLDEKHEGPEYLARHDKNDYTLGRIGKHNVAIAVLPMGEYGTVSAARVAEDLIHSFPNIRIGLMVGIGGGAPSEINDIRLGDIVISMPSSNGRGGVIQYDFGKTIQCQSFQPTGFLNQPPTILCAAVNGLNAHYELEGHQLKDMVNAVLKKKPRLQNRYRRPTCDRLYQSHVVHPPESGSSCAQVCGNDQASLVRRKPRIDYDDDSAIHYGLIASANQLMKDALIRDRLAAEKDVLCFEMEAAGLMNHFPCLIIRGICDYSDTHKNNDWQGYAAMVAAAYTKDLLCRIVPQQVDGIVDTQYDGEQEKILTWLTSLDFGPLQNDLIGRKQEGTGEWLVETSEYQQWETTRGCILFCPGIPGAGKTMTASFVVDHLRRKHGKDKDVRVIFIYFNYKKQQEMPPIDIFSSLLKQLSRNGSAIPVSVMTLYKKHKFDQSRPSLEEVLVALQSTIRSFAKTFIIADALDEYETPSRINFMEKLFDIIEKTDANLLATSRFVGTVEAMFAKKNTLSREIQALPADLDRFVDGNVHKLPPFVLHNSALQDVIKQEIGQAASGMFLLAQLHLQSLCGLRSPKAVKLALKNLRKGVDAYDHAYHEAMQRIKAQVPGSRELAIEALSWIILARRPLSVTELLHALAVEIGESTLDEENISDVDHLVSVCVGLVTVDNESRIVRLVHYTAQEYFQKSKDVWFPHGHDILTRKCVTYLTFDASSGQPGHNKGDLDNMNLYPLFDYSAQNWGHHALLSSIDGDELILRLLENSSSVSACNQVMIWELDMSQPFSFTRTGAQGVHLAAFFGLPKTIEELLNKDHNYDLQDYMGRTALSYAAECGHKDVVKILLDRKAPVDLYDCYKSTPLYFAASAGHTAVLNLLLDRGAFVDFEGFGRMSPLERASASGHVDAVRLLLDRQADVNHRSLVFWTPLSIASYKGHAAVVQLLLERGAFIDCEDQDNATPLARACAGGHETVVRVLLSKNADATIKGKYGRTPLLCAATNGHSGIVSLLLDYGSNIDTQDREGSTALSLAASRGDLQVARLLLERGADVNIQDRQGRTALSVATEKGHLPVMDILLEKGANMNNADELILPHCDELLERAGKRLKRGGGSALLEKLAQCKHVRP</sequence>
<dbReference type="GO" id="GO:0003824">
    <property type="term" value="F:catalytic activity"/>
    <property type="evidence" value="ECO:0007669"/>
    <property type="project" value="InterPro"/>
</dbReference>
<dbReference type="SUPFAM" id="SSF48403">
    <property type="entry name" value="Ankyrin repeat"/>
    <property type="match status" value="1"/>
</dbReference>
<dbReference type="InterPro" id="IPR056884">
    <property type="entry name" value="NPHP3-like_N"/>
</dbReference>
<dbReference type="PROSITE" id="PS50088">
    <property type="entry name" value="ANK_REPEAT"/>
    <property type="match status" value="8"/>
</dbReference>
<dbReference type="PANTHER" id="PTHR46082">
    <property type="entry name" value="ATP/GTP-BINDING PROTEIN-RELATED"/>
    <property type="match status" value="1"/>
</dbReference>
<feature type="repeat" description="ANK" evidence="2">
    <location>
        <begin position="974"/>
        <end position="1006"/>
    </location>
</feature>
<evidence type="ECO:0000259" key="3">
    <source>
        <dbReference type="Pfam" id="PF22939"/>
    </source>
</evidence>
<dbReference type="AlphaFoldDB" id="A0A0H1BX88"/>
<dbReference type="Pfam" id="PF12796">
    <property type="entry name" value="Ank_2"/>
    <property type="match status" value="2"/>
</dbReference>
<feature type="repeat" description="ANK" evidence="2">
    <location>
        <begin position="875"/>
        <end position="907"/>
    </location>
</feature>
<feature type="domain" description="GPI inositol-deacylase winged helix" evidence="3">
    <location>
        <begin position="631"/>
        <end position="709"/>
    </location>
</feature>
<dbReference type="Pfam" id="PF24883">
    <property type="entry name" value="NPHP3_N"/>
    <property type="match status" value="1"/>
</dbReference>
<dbReference type="SUPFAM" id="SSF52540">
    <property type="entry name" value="P-loop containing nucleoside triphosphate hydrolases"/>
    <property type="match status" value="1"/>
</dbReference>
<dbReference type="Gene3D" id="1.25.40.20">
    <property type="entry name" value="Ankyrin repeat-containing domain"/>
    <property type="match status" value="3"/>
</dbReference>
<dbReference type="Gene3D" id="3.40.50.300">
    <property type="entry name" value="P-loop containing nucleotide triphosphate hydrolases"/>
    <property type="match status" value="1"/>
</dbReference>
<feature type="repeat" description="ANK" evidence="2">
    <location>
        <begin position="1040"/>
        <end position="1072"/>
    </location>
</feature>
<proteinExistence type="predicted"/>
<dbReference type="SMART" id="SM00248">
    <property type="entry name" value="ANK"/>
    <property type="match status" value="9"/>
</dbReference>
<gene>
    <name evidence="5" type="ORF">EMPG_11394</name>
</gene>
<dbReference type="PANTHER" id="PTHR46082:SF11">
    <property type="entry name" value="AAA+ ATPASE DOMAIN-CONTAINING PROTEIN-RELATED"/>
    <property type="match status" value="1"/>
</dbReference>
<dbReference type="GO" id="GO:0009116">
    <property type="term" value="P:nucleoside metabolic process"/>
    <property type="evidence" value="ECO:0007669"/>
    <property type="project" value="InterPro"/>
</dbReference>
<feature type="repeat" description="ANK" evidence="2">
    <location>
        <begin position="1073"/>
        <end position="1105"/>
    </location>
</feature>
<accession>A0A0H1BX88</accession>
<dbReference type="Pfam" id="PF00023">
    <property type="entry name" value="Ank"/>
    <property type="match status" value="1"/>
</dbReference>
<keyword evidence="6" id="KW-1185">Reference proteome</keyword>
<dbReference type="PROSITE" id="PS50297">
    <property type="entry name" value="ANK_REP_REGION"/>
    <property type="match status" value="8"/>
</dbReference>
<dbReference type="InterPro" id="IPR002110">
    <property type="entry name" value="Ankyrin_rpt"/>
</dbReference>
<dbReference type="OrthoDB" id="5416940at2759"/>
<dbReference type="SUPFAM" id="SSF53167">
    <property type="entry name" value="Purine and uridine phosphorylases"/>
    <property type="match status" value="1"/>
</dbReference>
<feature type="domain" description="Nephrocystin 3-like N-terminal" evidence="4">
    <location>
        <begin position="355"/>
        <end position="518"/>
    </location>
</feature>
<evidence type="ECO:0000313" key="5">
    <source>
        <dbReference type="EMBL" id="KLJ13681.1"/>
    </source>
</evidence>
<feature type="repeat" description="ANK" evidence="2">
    <location>
        <begin position="842"/>
        <end position="874"/>
    </location>
</feature>
<feature type="repeat" description="ANK" evidence="2">
    <location>
        <begin position="1007"/>
        <end position="1039"/>
    </location>
</feature>
<comment type="caution">
    <text evidence="5">The sequence shown here is derived from an EMBL/GenBank/DDBJ whole genome shotgun (WGS) entry which is preliminary data.</text>
</comment>
<name>A0A0H1BX88_9EURO</name>
<dbReference type="EMBL" id="LDEV01000141">
    <property type="protein sequence ID" value="KLJ13681.1"/>
    <property type="molecule type" value="Genomic_DNA"/>
</dbReference>
<evidence type="ECO:0000256" key="1">
    <source>
        <dbReference type="ARBA" id="ARBA00022737"/>
    </source>
</evidence>
<dbReference type="Gene3D" id="3.40.50.1580">
    <property type="entry name" value="Nucleoside phosphorylase domain"/>
    <property type="match status" value="1"/>
</dbReference>
<dbReference type="InterPro" id="IPR036770">
    <property type="entry name" value="Ankyrin_rpt-contain_sf"/>
</dbReference>
<organism evidence="5 6">
    <name type="scientific">Blastomyces silverae</name>
    <dbReference type="NCBI Taxonomy" id="2060906"/>
    <lineage>
        <taxon>Eukaryota</taxon>
        <taxon>Fungi</taxon>
        <taxon>Dikarya</taxon>
        <taxon>Ascomycota</taxon>
        <taxon>Pezizomycotina</taxon>
        <taxon>Eurotiomycetes</taxon>
        <taxon>Eurotiomycetidae</taxon>
        <taxon>Onygenales</taxon>
        <taxon>Ajellomycetaceae</taxon>
        <taxon>Blastomyces</taxon>
    </lineage>
</organism>
<protein>
    <submittedName>
        <fullName evidence="5">Uncharacterized protein</fullName>
    </submittedName>
</protein>
<dbReference type="Pfam" id="PF22939">
    <property type="entry name" value="WHD_GPIID"/>
    <property type="match status" value="1"/>
</dbReference>